<dbReference type="SUPFAM" id="SSF53383">
    <property type="entry name" value="PLP-dependent transferases"/>
    <property type="match status" value="1"/>
</dbReference>
<dbReference type="AlphaFoldDB" id="A0A9W8A5H4"/>
<dbReference type="InterPro" id="IPR015421">
    <property type="entry name" value="PyrdxlP-dep_Trfase_major"/>
</dbReference>
<dbReference type="EMBL" id="JANBPT010000331">
    <property type="protein sequence ID" value="KAJ1923484.1"/>
    <property type="molecule type" value="Genomic_DNA"/>
</dbReference>
<dbReference type="InterPro" id="IPR015424">
    <property type="entry name" value="PyrdxlP-dep_Trfase"/>
</dbReference>
<name>A0A9W8A5H4_9FUNG</name>
<comment type="caution">
    <text evidence="4">The sequence shown here is derived from an EMBL/GenBank/DDBJ whole genome shotgun (WGS) entry which is preliminary data.</text>
</comment>
<dbReference type="Gene3D" id="3.90.1150.10">
    <property type="entry name" value="Aspartate Aminotransferase, domain 1"/>
    <property type="match status" value="1"/>
</dbReference>
<dbReference type="PANTHER" id="PTHR43795">
    <property type="entry name" value="BIFUNCTIONAL ASPARTATE AMINOTRANSFERASE AND GLUTAMATE/ASPARTATE-PREPHENATE AMINOTRANSFERASE-RELATED"/>
    <property type="match status" value="1"/>
</dbReference>
<dbReference type="GO" id="GO:0030170">
    <property type="term" value="F:pyridoxal phosphate binding"/>
    <property type="evidence" value="ECO:0007669"/>
    <property type="project" value="InterPro"/>
</dbReference>
<feature type="domain" description="Aminotransferase class I/classII large" evidence="3">
    <location>
        <begin position="73"/>
        <end position="516"/>
    </location>
</feature>
<dbReference type="InterPro" id="IPR050478">
    <property type="entry name" value="Ethylene_sulfur-biosynth"/>
</dbReference>
<evidence type="ECO:0000313" key="4">
    <source>
        <dbReference type="EMBL" id="KAJ1923484.1"/>
    </source>
</evidence>
<dbReference type="PRINTS" id="PR00753">
    <property type="entry name" value="ACCSYNTHASE"/>
</dbReference>
<reference evidence="4" key="1">
    <citation type="submission" date="2022-07" db="EMBL/GenBank/DDBJ databases">
        <title>Phylogenomic reconstructions and comparative analyses of Kickxellomycotina fungi.</title>
        <authorList>
            <person name="Reynolds N.K."/>
            <person name="Stajich J.E."/>
            <person name="Barry K."/>
            <person name="Grigoriev I.V."/>
            <person name="Crous P."/>
            <person name="Smith M.E."/>
        </authorList>
    </citation>
    <scope>NUCLEOTIDE SEQUENCE</scope>
    <source>
        <strain evidence="4">RSA 861</strain>
    </source>
</reference>
<dbReference type="InterPro" id="IPR015422">
    <property type="entry name" value="PyrdxlP-dep_Trfase_small"/>
</dbReference>
<dbReference type="InterPro" id="IPR004839">
    <property type="entry name" value="Aminotransferase_I/II_large"/>
</dbReference>
<gene>
    <name evidence="4" type="ORF">IWQ60_005849</name>
</gene>
<accession>A0A9W8A5H4</accession>
<dbReference type="Gene3D" id="3.40.640.10">
    <property type="entry name" value="Type I PLP-dependent aspartate aminotransferase-like (Major domain)"/>
    <property type="match status" value="1"/>
</dbReference>
<evidence type="ECO:0000256" key="1">
    <source>
        <dbReference type="ARBA" id="ARBA00022898"/>
    </source>
</evidence>
<dbReference type="Pfam" id="PF00155">
    <property type="entry name" value="Aminotran_1_2"/>
    <property type="match status" value="1"/>
</dbReference>
<organism evidence="4 5">
    <name type="scientific">Tieghemiomyces parasiticus</name>
    <dbReference type="NCBI Taxonomy" id="78921"/>
    <lineage>
        <taxon>Eukaryota</taxon>
        <taxon>Fungi</taxon>
        <taxon>Fungi incertae sedis</taxon>
        <taxon>Zoopagomycota</taxon>
        <taxon>Kickxellomycotina</taxon>
        <taxon>Dimargaritomycetes</taxon>
        <taxon>Dimargaritales</taxon>
        <taxon>Dimargaritaceae</taxon>
        <taxon>Tieghemiomyces</taxon>
    </lineage>
</organism>
<sequence>MLPSVDVPHPATAENLQGQETPGPPPSPKTLLREEPLSVRITRNLNFQNPLWTAIRKKNADVYHATENPKGIISMGVSENKLLKHAIVEHLRPTLDLVPEQLFYGIDITGSRRLRESIAAMVNRHFDPALTIEADHITVHNGSASAVDIFSYAVCEPDEAILIAAPYYGGLDFYTAMRADNKLIGVPMSPVEMFDPEAHVRLLDAALHRALGEGLLVRGLILVNPHNPLGLCHSRALLENILRFAHRNSLHVLADEVYALSVFHHELKSLQSTTAVDINSQGTSAVLEAEAAMADPSTPRNSAVAPQLAPLDFTTPFHSVLSLANLRDLINPRLVHVIHGMSKDFCVGGLRIGYFISPWDPQFNAAVKSVSVFAWYANTIDALACAFFRDPEWLVTFLQMSREALARMYVRAAAFLQRHGVNYVPSRAGPFLWMDLRPFCKRRKDAGMMIGAGPGLDEDLEEISVSVDEEIALFDRLMNHGVYLASGRAFHASTSGWFRLTFALDPTELDLGLQRISKALGLVAA</sequence>
<evidence type="ECO:0000313" key="5">
    <source>
        <dbReference type="Proteomes" id="UP001150569"/>
    </source>
</evidence>
<dbReference type="PANTHER" id="PTHR43795:SF39">
    <property type="entry name" value="AMINOTRANSFERASE CLASS I_CLASSII DOMAIN-CONTAINING PROTEIN"/>
    <property type="match status" value="1"/>
</dbReference>
<dbReference type="OrthoDB" id="7042322at2759"/>
<dbReference type="GO" id="GO:0006520">
    <property type="term" value="P:amino acid metabolic process"/>
    <property type="evidence" value="ECO:0007669"/>
    <property type="project" value="TreeGrafter"/>
</dbReference>
<dbReference type="CDD" id="cd00609">
    <property type="entry name" value="AAT_like"/>
    <property type="match status" value="1"/>
</dbReference>
<dbReference type="Proteomes" id="UP001150569">
    <property type="component" value="Unassembled WGS sequence"/>
</dbReference>
<protein>
    <recommendedName>
        <fullName evidence="3">Aminotransferase class I/classII large domain-containing protein</fullName>
    </recommendedName>
</protein>
<evidence type="ECO:0000259" key="3">
    <source>
        <dbReference type="Pfam" id="PF00155"/>
    </source>
</evidence>
<dbReference type="GO" id="GO:0008483">
    <property type="term" value="F:transaminase activity"/>
    <property type="evidence" value="ECO:0007669"/>
    <property type="project" value="TreeGrafter"/>
</dbReference>
<evidence type="ECO:0000256" key="2">
    <source>
        <dbReference type="SAM" id="MobiDB-lite"/>
    </source>
</evidence>
<keyword evidence="1" id="KW-0663">Pyridoxal phosphate</keyword>
<proteinExistence type="predicted"/>
<keyword evidence="5" id="KW-1185">Reference proteome</keyword>
<feature type="region of interest" description="Disordered" evidence="2">
    <location>
        <begin position="1"/>
        <end position="30"/>
    </location>
</feature>